<dbReference type="Gene3D" id="1.20.120.550">
    <property type="entry name" value="Membrane associated eicosanoid/glutathione metabolism-like domain"/>
    <property type="match status" value="1"/>
</dbReference>
<dbReference type="OrthoDB" id="410651at2759"/>
<dbReference type="Pfam" id="PF01124">
    <property type="entry name" value="MAPEG"/>
    <property type="match status" value="1"/>
</dbReference>
<gene>
    <name evidence="8" type="ORF">CAPTEDRAFT_112076</name>
</gene>
<evidence type="ECO:0008006" key="11">
    <source>
        <dbReference type="Google" id="ProtNLM"/>
    </source>
</evidence>
<evidence type="ECO:0000313" key="10">
    <source>
        <dbReference type="Proteomes" id="UP000014760"/>
    </source>
</evidence>
<dbReference type="GO" id="GO:0005635">
    <property type="term" value="C:nuclear envelope"/>
    <property type="evidence" value="ECO:0007669"/>
    <property type="project" value="TreeGrafter"/>
</dbReference>
<dbReference type="GO" id="GO:0008047">
    <property type="term" value="F:enzyme activator activity"/>
    <property type="evidence" value="ECO:0007669"/>
    <property type="project" value="InterPro"/>
</dbReference>
<keyword evidence="4" id="KW-0256">Endoplasmic reticulum</keyword>
<keyword evidence="3" id="KW-0434">Leukotriene biosynthesis</keyword>
<organism evidence="8">
    <name type="scientific">Capitella teleta</name>
    <name type="common">Polychaete worm</name>
    <dbReference type="NCBI Taxonomy" id="283909"/>
    <lineage>
        <taxon>Eukaryota</taxon>
        <taxon>Metazoa</taxon>
        <taxon>Spiralia</taxon>
        <taxon>Lophotrochozoa</taxon>
        <taxon>Annelida</taxon>
        <taxon>Polychaeta</taxon>
        <taxon>Sedentaria</taxon>
        <taxon>Scolecida</taxon>
        <taxon>Capitellidae</taxon>
        <taxon>Capitella</taxon>
    </lineage>
</organism>
<dbReference type="InterPro" id="IPR023352">
    <property type="entry name" value="MAPEG-like_dom_sf"/>
</dbReference>
<keyword evidence="2 7" id="KW-0812">Transmembrane</keyword>
<dbReference type="EMBL" id="AMQN01042665">
    <property type="status" value="NOT_ANNOTATED_CDS"/>
    <property type="molecule type" value="Genomic_DNA"/>
</dbReference>
<evidence type="ECO:0000256" key="3">
    <source>
        <dbReference type="ARBA" id="ARBA00022751"/>
    </source>
</evidence>
<evidence type="ECO:0000256" key="4">
    <source>
        <dbReference type="ARBA" id="ARBA00022824"/>
    </source>
</evidence>
<protein>
    <recommendedName>
        <fullName evidence="11">Microsomal glutathione S-transferase 2</fullName>
    </recommendedName>
</protein>
<evidence type="ECO:0000256" key="6">
    <source>
        <dbReference type="ARBA" id="ARBA00023136"/>
    </source>
</evidence>
<dbReference type="InterPro" id="IPR001129">
    <property type="entry name" value="Membr-assoc_MAPEG"/>
</dbReference>
<feature type="transmembrane region" description="Helical" evidence="7">
    <location>
        <begin position="37"/>
        <end position="62"/>
    </location>
</feature>
<dbReference type="GO" id="GO:0004464">
    <property type="term" value="F:leukotriene-C4 synthase activity"/>
    <property type="evidence" value="ECO:0007669"/>
    <property type="project" value="TreeGrafter"/>
</dbReference>
<dbReference type="STRING" id="283909.R7UN26"/>
<dbReference type="Proteomes" id="UP000014760">
    <property type="component" value="Unassembled WGS sequence"/>
</dbReference>
<keyword evidence="10" id="KW-1185">Reference proteome</keyword>
<dbReference type="PANTHER" id="PTHR10250">
    <property type="entry name" value="MICROSOMAL GLUTATHIONE S-TRANSFERASE"/>
    <property type="match status" value="1"/>
</dbReference>
<reference evidence="8 10" key="2">
    <citation type="journal article" date="2013" name="Nature">
        <title>Insights into bilaterian evolution from three spiralian genomes.</title>
        <authorList>
            <person name="Simakov O."/>
            <person name="Marletaz F."/>
            <person name="Cho S.J."/>
            <person name="Edsinger-Gonzales E."/>
            <person name="Havlak P."/>
            <person name="Hellsten U."/>
            <person name="Kuo D.H."/>
            <person name="Larsson T."/>
            <person name="Lv J."/>
            <person name="Arendt D."/>
            <person name="Savage R."/>
            <person name="Osoegawa K."/>
            <person name="de Jong P."/>
            <person name="Grimwood J."/>
            <person name="Chapman J.A."/>
            <person name="Shapiro H."/>
            <person name="Aerts A."/>
            <person name="Otillar R.P."/>
            <person name="Terry A.Y."/>
            <person name="Boore J.L."/>
            <person name="Grigoriev I.V."/>
            <person name="Lindberg D.R."/>
            <person name="Seaver E.C."/>
            <person name="Weisblat D.A."/>
            <person name="Putnam N.H."/>
            <person name="Rokhsar D.S."/>
        </authorList>
    </citation>
    <scope>NUCLEOTIDE SEQUENCE</scope>
    <source>
        <strain evidence="8 10">I ESC-2004</strain>
    </source>
</reference>
<dbReference type="OMA" id="QINCSEY"/>
<dbReference type="HOGENOM" id="CLU_110291_3_2_1"/>
<dbReference type="GO" id="GO:0019370">
    <property type="term" value="P:leukotriene biosynthetic process"/>
    <property type="evidence" value="ECO:0007669"/>
    <property type="project" value="UniProtKB-KW"/>
</dbReference>
<keyword evidence="6 7" id="KW-0472">Membrane</keyword>
<dbReference type="PRINTS" id="PR00488">
    <property type="entry name" value="5LPOXGNASEAP"/>
</dbReference>
<dbReference type="GO" id="GO:0004364">
    <property type="term" value="F:glutathione transferase activity"/>
    <property type="evidence" value="ECO:0007669"/>
    <property type="project" value="TreeGrafter"/>
</dbReference>
<evidence type="ECO:0000256" key="7">
    <source>
        <dbReference type="SAM" id="Phobius"/>
    </source>
</evidence>
<dbReference type="AlphaFoldDB" id="R7UN26"/>
<evidence type="ECO:0000256" key="1">
    <source>
        <dbReference type="ARBA" id="ARBA00004477"/>
    </source>
</evidence>
<dbReference type="InterPro" id="IPR050997">
    <property type="entry name" value="MAPEG"/>
</dbReference>
<sequence>ARRVGNSRRKFKIEPPLVTGDPEFVRTFRAQQNSLEFYGIFMCCLWTTGIFFHQIPAALLGLMYCYGREKFFNGYVQDAKQR</sequence>
<evidence type="ECO:0000256" key="5">
    <source>
        <dbReference type="ARBA" id="ARBA00022989"/>
    </source>
</evidence>
<dbReference type="EnsemblMetazoa" id="CapteT112076">
    <property type="protein sequence ID" value="CapteP112076"/>
    <property type="gene ID" value="CapteG112076"/>
</dbReference>
<dbReference type="EMBL" id="KB299474">
    <property type="protein sequence ID" value="ELU07944.1"/>
    <property type="molecule type" value="Genomic_DNA"/>
</dbReference>
<dbReference type="SUPFAM" id="SSF161084">
    <property type="entry name" value="MAPEG domain-like"/>
    <property type="match status" value="1"/>
</dbReference>
<reference evidence="10" key="1">
    <citation type="submission" date="2012-12" db="EMBL/GenBank/DDBJ databases">
        <authorList>
            <person name="Hellsten U."/>
            <person name="Grimwood J."/>
            <person name="Chapman J.A."/>
            <person name="Shapiro H."/>
            <person name="Aerts A."/>
            <person name="Otillar R.P."/>
            <person name="Terry A.Y."/>
            <person name="Boore J.L."/>
            <person name="Simakov O."/>
            <person name="Marletaz F."/>
            <person name="Cho S.-J."/>
            <person name="Edsinger-Gonzales E."/>
            <person name="Havlak P."/>
            <person name="Kuo D.-H."/>
            <person name="Larsson T."/>
            <person name="Lv J."/>
            <person name="Arendt D."/>
            <person name="Savage R."/>
            <person name="Osoegawa K."/>
            <person name="de Jong P."/>
            <person name="Lindberg D.R."/>
            <person name="Seaver E.C."/>
            <person name="Weisblat D.A."/>
            <person name="Putnam N.H."/>
            <person name="Grigoriev I.V."/>
            <person name="Rokhsar D.S."/>
        </authorList>
    </citation>
    <scope>NUCLEOTIDE SEQUENCE</scope>
    <source>
        <strain evidence="10">I ESC-2004</strain>
    </source>
</reference>
<evidence type="ECO:0000256" key="2">
    <source>
        <dbReference type="ARBA" id="ARBA00022692"/>
    </source>
</evidence>
<dbReference type="PANTHER" id="PTHR10250:SF15">
    <property type="entry name" value="MICROSOMAL GLUTATHIONE S-TRANSFERASE-RELATED"/>
    <property type="match status" value="1"/>
</dbReference>
<feature type="non-terminal residue" evidence="8">
    <location>
        <position position="1"/>
    </location>
</feature>
<keyword evidence="5 7" id="KW-1133">Transmembrane helix</keyword>
<evidence type="ECO:0000313" key="9">
    <source>
        <dbReference type="EnsemblMetazoa" id="CapteP112076"/>
    </source>
</evidence>
<evidence type="ECO:0000313" key="8">
    <source>
        <dbReference type="EMBL" id="ELU07944.1"/>
    </source>
</evidence>
<proteinExistence type="predicted"/>
<dbReference type="GO" id="GO:0005789">
    <property type="term" value="C:endoplasmic reticulum membrane"/>
    <property type="evidence" value="ECO:0007669"/>
    <property type="project" value="UniProtKB-SubCell"/>
</dbReference>
<dbReference type="InterPro" id="IPR001446">
    <property type="entry name" value="5_LipOase_AP"/>
</dbReference>
<reference evidence="9" key="3">
    <citation type="submission" date="2015-06" db="UniProtKB">
        <authorList>
            <consortium name="EnsemblMetazoa"/>
        </authorList>
    </citation>
    <scope>IDENTIFICATION</scope>
</reference>
<accession>R7UN26</accession>
<comment type="subcellular location">
    <subcellularLocation>
        <location evidence="1">Endoplasmic reticulum membrane</location>
        <topology evidence="1">Multi-pass membrane protein</topology>
    </subcellularLocation>
</comment>
<dbReference type="GO" id="GO:0004602">
    <property type="term" value="F:glutathione peroxidase activity"/>
    <property type="evidence" value="ECO:0007669"/>
    <property type="project" value="TreeGrafter"/>
</dbReference>
<name>R7UN26_CAPTE</name>